<dbReference type="Pfam" id="PF00085">
    <property type="entry name" value="Thioredoxin"/>
    <property type="match status" value="1"/>
</dbReference>
<dbReference type="Gene3D" id="3.40.30.10">
    <property type="entry name" value="Glutaredoxin"/>
    <property type="match status" value="1"/>
</dbReference>
<feature type="domain" description="Thioredoxin" evidence="1">
    <location>
        <begin position="4"/>
        <end position="48"/>
    </location>
</feature>
<accession>A0A926KLD5</accession>
<dbReference type="CDD" id="cd02961">
    <property type="entry name" value="PDI_a_family"/>
    <property type="match status" value="1"/>
</dbReference>
<dbReference type="RefSeq" id="WP_188172908.1">
    <property type="nucleotide sequence ID" value="NZ_JACVVD010000001.1"/>
</dbReference>
<dbReference type="EMBL" id="JACVVD010000001">
    <property type="protein sequence ID" value="MBD0379126.1"/>
    <property type="molecule type" value="Genomic_DNA"/>
</dbReference>
<keyword evidence="3" id="KW-1185">Reference proteome</keyword>
<dbReference type="Proteomes" id="UP000650466">
    <property type="component" value="Unassembled WGS sequence"/>
</dbReference>
<dbReference type="InterPro" id="IPR036249">
    <property type="entry name" value="Thioredoxin-like_sf"/>
</dbReference>
<dbReference type="AlphaFoldDB" id="A0A926KLD5"/>
<sequence>MAIISATGGAFKNLIRTQGVTLVDFDAPWCSPCKTLLPIFEEIVREFYASKNAIL</sequence>
<dbReference type="InterPro" id="IPR013766">
    <property type="entry name" value="Thioredoxin_domain"/>
</dbReference>
<proteinExistence type="predicted"/>
<evidence type="ECO:0000259" key="1">
    <source>
        <dbReference type="Pfam" id="PF00085"/>
    </source>
</evidence>
<gene>
    <name evidence="2" type="ORF">ICC18_03175</name>
</gene>
<evidence type="ECO:0000313" key="2">
    <source>
        <dbReference type="EMBL" id="MBD0379126.1"/>
    </source>
</evidence>
<dbReference type="SUPFAM" id="SSF52833">
    <property type="entry name" value="Thioredoxin-like"/>
    <property type="match status" value="1"/>
</dbReference>
<protein>
    <recommendedName>
        <fullName evidence="1">Thioredoxin domain-containing protein</fullName>
    </recommendedName>
</protein>
<reference evidence="2" key="1">
    <citation type="submission" date="2020-09" db="EMBL/GenBank/DDBJ databases">
        <title>Draft Genome Sequence of Paenibacillus sp. WST5.</title>
        <authorList>
            <person name="Bao Z."/>
        </authorList>
    </citation>
    <scope>NUCLEOTIDE SEQUENCE</scope>
    <source>
        <strain evidence="2">WST5</strain>
    </source>
</reference>
<name>A0A926KLD5_9BACL</name>
<evidence type="ECO:0000313" key="3">
    <source>
        <dbReference type="Proteomes" id="UP000650466"/>
    </source>
</evidence>
<organism evidence="2 3">
    <name type="scientific">Paenibacillus sedimenti</name>
    <dbReference type="NCBI Taxonomy" id="2770274"/>
    <lineage>
        <taxon>Bacteria</taxon>
        <taxon>Bacillati</taxon>
        <taxon>Bacillota</taxon>
        <taxon>Bacilli</taxon>
        <taxon>Bacillales</taxon>
        <taxon>Paenibacillaceae</taxon>
        <taxon>Paenibacillus</taxon>
    </lineage>
</organism>
<comment type="caution">
    <text evidence="2">The sequence shown here is derived from an EMBL/GenBank/DDBJ whole genome shotgun (WGS) entry which is preliminary data.</text>
</comment>